<comment type="similarity">
    <text evidence="1">Belongs to the DinB family.</text>
</comment>
<dbReference type="RefSeq" id="WP_147032326.1">
    <property type="nucleotide sequence ID" value="NZ_CP042436.1"/>
</dbReference>
<dbReference type="InterPro" id="IPR007837">
    <property type="entry name" value="DinB"/>
</dbReference>
<dbReference type="Proteomes" id="UP000321479">
    <property type="component" value="Chromosome"/>
</dbReference>
<dbReference type="InterPro" id="IPR034660">
    <property type="entry name" value="DinB/YfiT-like"/>
</dbReference>
<evidence type="ECO:0000256" key="2">
    <source>
        <dbReference type="ARBA" id="ARBA00022723"/>
    </source>
</evidence>
<dbReference type="EMBL" id="CP042436">
    <property type="protein sequence ID" value="QEC63752.1"/>
    <property type="molecule type" value="Genomic_DNA"/>
</dbReference>
<evidence type="ECO:0000313" key="4">
    <source>
        <dbReference type="EMBL" id="QEC63752.1"/>
    </source>
</evidence>
<feature type="binding site" evidence="3">
    <location>
        <position position="50"/>
    </location>
    <ligand>
        <name>a divalent metal cation</name>
        <dbReference type="ChEBI" id="CHEBI:60240"/>
    </ligand>
</feature>
<keyword evidence="2 3" id="KW-0479">Metal-binding</keyword>
<accession>A0A5B8UXR6</accession>
<dbReference type="PANTHER" id="PTHR37302">
    <property type="entry name" value="SLR1116 PROTEIN"/>
    <property type="match status" value="1"/>
</dbReference>
<name>A0A5B8UXR6_9SPHI</name>
<dbReference type="GO" id="GO:0046872">
    <property type="term" value="F:metal ion binding"/>
    <property type="evidence" value="ECO:0007669"/>
    <property type="project" value="UniProtKB-KW"/>
</dbReference>
<reference evidence="4 5" key="1">
    <citation type="journal article" date="2017" name="Curr. Microbiol.">
        <title>Mucilaginibacter ginsenosidivorans sp. nov., Isolated from Soil of Ginseng Field.</title>
        <authorList>
            <person name="Kim M.M."/>
            <person name="Siddiqi M.Z."/>
            <person name="Im W.T."/>
        </authorList>
    </citation>
    <scope>NUCLEOTIDE SEQUENCE [LARGE SCALE GENOMIC DNA]</scope>
    <source>
        <strain evidence="4 5">Gsoil 3017</strain>
    </source>
</reference>
<feature type="binding site" evidence="3">
    <location>
        <position position="133"/>
    </location>
    <ligand>
        <name>a divalent metal cation</name>
        <dbReference type="ChEBI" id="CHEBI:60240"/>
    </ligand>
</feature>
<dbReference type="SUPFAM" id="SSF109854">
    <property type="entry name" value="DinB/YfiT-like putative metalloenzymes"/>
    <property type="match status" value="1"/>
</dbReference>
<evidence type="ECO:0000256" key="1">
    <source>
        <dbReference type="ARBA" id="ARBA00008635"/>
    </source>
</evidence>
<organism evidence="4 5">
    <name type="scientific">Mucilaginibacter ginsenosidivorans</name>
    <dbReference type="NCBI Taxonomy" id="398053"/>
    <lineage>
        <taxon>Bacteria</taxon>
        <taxon>Pseudomonadati</taxon>
        <taxon>Bacteroidota</taxon>
        <taxon>Sphingobacteriia</taxon>
        <taxon>Sphingobacteriales</taxon>
        <taxon>Sphingobacteriaceae</taxon>
        <taxon>Mucilaginibacter</taxon>
    </lineage>
</organism>
<dbReference type="Gene3D" id="1.20.120.450">
    <property type="entry name" value="dinb family like domain"/>
    <property type="match status" value="1"/>
</dbReference>
<dbReference type="Pfam" id="PF05163">
    <property type="entry name" value="DinB"/>
    <property type="match status" value="1"/>
</dbReference>
<proteinExistence type="inferred from homology"/>
<keyword evidence="5" id="KW-1185">Reference proteome</keyword>
<dbReference type="OrthoDB" id="118635at2"/>
<dbReference type="AlphaFoldDB" id="A0A5B8UXR6"/>
<evidence type="ECO:0000256" key="3">
    <source>
        <dbReference type="PIRSR" id="PIRSR607837-1"/>
    </source>
</evidence>
<evidence type="ECO:0000313" key="5">
    <source>
        <dbReference type="Proteomes" id="UP000321479"/>
    </source>
</evidence>
<gene>
    <name evidence="4" type="ORF">FRZ54_14610</name>
</gene>
<dbReference type="PANTHER" id="PTHR37302:SF3">
    <property type="entry name" value="DAMAGE-INDUCIBLE PROTEIN DINB"/>
    <property type="match status" value="1"/>
</dbReference>
<feature type="binding site" evidence="3">
    <location>
        <position position="137"/>
    </location>
    <ligand>
        <name>a divalent metal cation</name>
        <dbReference type="ChEBI" id="CHEBI:60240"/>
    </ligand>
</feature>
<dbReference type="KEGG" id="mgin:FRZ54_14610"/>
<sequence>MMSKLLTSQYEAVKGARHALFTYCEDMSPADLFKQVEVFNNSSIVDLLVHNVNTYISWVNNFGLNRNTSFYKTADVKSLDEIRMLFEKVDSIMAEFLEKHRNNLEEPFTAMVKHRGFPMTLSPLQLYTQAITHEFHHKGQIVTMSRLLGYTPVDTDAIRF</sequence>
<protein>
    <submittedName>
        <fullName evidence="4">Damage-inducible protein DinB</fullName>
    </submittedName>
</protein>